<accession>A0A2X1AGU1</accession>
<proteinExistence type="predicted"/>
<evidence type="ECO:0000313" key="2">
    <source>
        <dbReference type="Proteomes" id="UP000250358"/>
    </source>
</evidence>
<dbReference type="InterPro" id="IPR027417">
    <property type="entry name" value="P-loop_NTPase"/>
</dbReference>
<evidence type="ECO:0008006" key="3">
    <source>
        <dbReference type="Google" id="ProtNLM"/>
    </source>
</evidence>
<evidence type="ECO:0000313" key="1">
    <source>
        <dbReference type="EMBL" id="SPU44083.1"/>
    </source>
</evidence>
<dbReference type="Proteomes" id="UP000250358">
    <property type="component" value="Unassembled WGS sequence"/>
</dbReference>
<dbReference type="InterPro" id="IPR014556">
    <property type="entry name" value="UCP029407"/>
</dbReference>
<dbReference type="RefSeq" id="WP_128115529.1">
    <property type="nucleotide sequence ID" value="NZ_UAQM01000011.1"/>
</dbReference>
<dbReference type="PIRSF" id="PIRSF029407">
    <property type="entry name" value="UCP029407"/>
    <property type="match status" value="1"/>
</dbReference>
<organism evidence="1 2">
    <name type="scientific">Brevundimonas diminuta</name>
    <name type="common">Pseudomonas diminuta</name>
    <dbReference type="NCBI Taxonomy" id="293"/>
    <lineage>
        <taxon>Bacteria</taxon>
        <taxon>Pseudomonadati</taxon>
        <taxon>Pseudomonadota</taxon>
        <taxon>Alphaproteobacteria</taxon>
        <taxon>Caulobacterales</taxon>
        <taxon>Caulobacteraceae</taxon>
        <taxon>Brevundimonas</taxon>
    </lineage>
</organism>
<dbReference type="AlphaFoldDB" id="A0A2X1AGU1"/>
<gene>
    <name evidence="1" type="ORF">NCTC11165_01481</name>
</gene>
<dbReference type="SUPFAM" id="SSF52540">
    <property type="entry name" value="P-loop containing nucleoside triphosphate hydrolases"/>
    <property type="match status" value="1"/>
</dbReference>
<dbReference type="Gene3D" id="3.40.50.300">
    <property type="entry name" value="P-loop containing nucleotide triphosphate hydrolases"/>
    <property type="match status" value="1"/>
</dbReference>
<sequence>MRLAFVVLGMHRSGTSSVAGLLALLGATPPRTLMGPKPDNPKGFWESEVLMAFDDEILSRAGSAWDDPEPLDQRIFAGELGTNLRQRAAEKLHEEFGKADSIVIKDPRICRFYPFWRQVLESADYQPFVVLPIRDPAEVAASLHGRNGMPVDKGLALWRRHVEDAELATRGQRRHILLWRDLLGDWRSALARLEANLGRPLDLDDPTRCRRIEDFLSPDLSRHLGQAYPSPDKETQSLYARVKRLAVED</sequence>
<reference evidence="1 2" key="1">
    <citation type="submission" date="2018-06" db="EMBL/GenBank/DDBJ databases">
        <authorList>
            <consortium name="Pathogen Informatics"/>
            <person name="Doyle S."/>
        </authorList>
    </citation>
    <scope>NUCLEOTIDE SEQUENCE [LARGE SCALE GENOMIC DNA]</scope>
    <source>
        <strain evidence="1 2">NCTC11165</strain>
    </source>
</reference>
<dbReference type="EMBL" id="UAQM01000011">
    <property type="protein sequence ID" value="SPU44083.1"/>
    <property type="molecule type" value="Genomic_DNA"/>
</dbReference>
<name>A0A2X1AGU1_BREDI</name>
<protein>
    <recommendedName>
        <fullName evidence="3">Sulfotransferase family protein</fullName>
    </recommendedName>
</protein>